<keyword evidence="1" id="KW-0812">Transmembrane</keyword>
<proteinExistence type="predicted"/>
<evidence type="ECO:0000256" key="1">
    <source>
        <dbReference type="SAM" id="Phobius"/>
    </source>
</evidence>
<reference evidence="2" key="1">
    <citation type="submission" date="2022-10" db="EMBL/GenBank/DDBJ databases">
        <title>Description of Fervidibacillus gen. nov. in the family Fervidibacillaceae fam. nov. with two species, Fervidibacillus albus sp. nov., and Fervidibacillus halotolerans sp. nov., isolated from tidal flat sediments.</title>
        <authorList>
            <person name="Kwon K.K."/>
            <person name="Yang S.-H."/>
        </authorList>
    </citation>
    <scope>NUCLEOTIDE SEQUENCE</scope>
    <source>
        <strain evidence="2">JCM 19140</strain>
    </source>
</reference>
<dbReference type="Proteomes" id="UP001209318">
    <property type="component" value="Unassembled WGS sequence"/>
</dbReference>
<name>A0AAE3LNS3_9BACI</name>
<gene>
    <name evidence="2" type="ORF">OEV98_11575</name>
</gene>
<keyword evidence="1" id="KW-1133">Transmembrane helix</keyword>
<accession>A0AAE3LNS3</accession>
<keyword evidence="1" id="KW-0472">Membrane</keyword>
<dbReference type="AlphaFoldDB" id="A0AAE3LNS3"/>
<organism evidence="2 3">
    <name type="scientific">Perspicuibacillus lycopersici</name>
    <dbReference type="NCBI Taxonomy" id="1325689"/>
    <lineage>
        <taxon>Bacteria</taxon>
        <taxon>Bacillati</taxon>
        <taxon>Bacillota</taxon>
        <taxon>Bacilli</taxon>
        <taxon>Bacillales</taxon>
        <taxon>Bacillaceae</taxon>
        <taxon>Perspicuibacillus</taxon>
    </lineage>
</organism>
<evidence type="ECO:0000313" key="3">
    <source>
        <dbReference type="Proteomes" id="UP001209318"/>
    </source>
</evidence>
<protein>
    <submittedName>
        <fullName evidence="2">Uncharacterized protein</fullName>
    </submittedName>
</protein>
<keyword evidence="3" id="KW-1185">Reference proteome</keyword>
<comment type="caution">
    <text evidence="2">The sequence shown here is derived from an EMBL/GenBank/DDBJ whole genome shotgun (WGS) entry which is preliminary data.</text>
</comment>
<dbReference type="EMBL" id="JAOUSF010000003">
    <property type="protein sequence ID" value="MCU9614201.1"/>
    <property type="molecule type" value="Genomic_DNA"/>
</dbReference>
<feature type="transmembrane region" description="Helical" evidence="1">
    <location>
        <begin position="37"/>
        <end position="56"/>
    </location>
</feature>
<evidence type="ECO:0000313" key="2">
    <source>
        <dbReference type="EMBL" id="MCU9614201.1"/>
    </source>
</evidence>
<sequence length="78" mass="8811">MKNRCLLSLLICGVMLYYALPNLTLRGSGLDMYFSWGWLLFLLLAVAGNLAAVLYVPKRQKQNVKSIGAKTKIRSYQN</sequence>
<dbReference type="RefSeq" id="WP_263073442.1">
    <property type="nucleotide sequence ID" value="NZ_JAOUSF010000003.1"/>
</dbReference>